<evidence type="ECO:0000259" key="1">
    <source>
        <dbReference type="Pfam" id="PF13456"/>
    </source>
</evidence>
<dbReference type="AlphaFoldDB" id="A0AAW2WTM4"/>
<sequence length="108" mass="12379">MRNFQFTAEPALAETLAARTAIQLGIQEGWRNIVLEGDCQNVIRRLSSNIEDNSVIGSVIDDIRYLIKDFTCSTVEYIPRELNNLAHKLARFALRDVDDKEHFPNFLL</sequence>
<dbReference type="GO" id="GO:0004523">
    <property type="term" value="F:RNA-DNA hybrid ribonuclease activity"/>
    <property type="evidence" value="ECO:0007669"/>
    <property type="project" value="InterPro"/>
</dbReference>
<dbReference type="Pfam" id="PF13456">
    <property type="entry name" value="RVT_3"/>
    <property type="match status" value="1"/>
</dbReference>
<dbReference type="PANTHER" id="PTHR47074:SF61">
    <property type="entry name" value="RNASE H TYPE-1 DOMAIN-CONTAINING PROTEIN"/>
    <property type="match status" value="1"/>
</dbReference>
<dbReference type="CDD" id="cd06222">
    <property type="entry name" value="RNase_H_like"/>
    <property type="match status" value="1"/>
</dbReference>
<evidence type="ECO:0000313" key="2">
    <source>
        <dbReference type="EMBL" id="KAL0444314.1"/>
    </source>
</evidence>
<gene>
    <name evidence="2" type="ORF">Slati_2154100</name>
</gene>
<protein>
    <recommendedName>
        <fullName evidence="1">RNase H type-1 domain-containing protein</fullName>
    </recommendedName>
</protein>
<feature type="domain" description="RNase H type-1" evidence="1">
    <location>
        <begin position="5"/>
        <end position="93"/>
    </location>
</feature>
<dbReference type="InterPro" id="IPR002156">
    <property type="entry name" value="RNaseH_domain"/>
</dbReference>
<dbReference type="SUPFAM" id="SSF53098">
    <property type="entry name" value="Ribonuclease H-like"/>
    <property type="match status" value="1"/>
</dbReference>
<comment type="caution">
    <text evidence="2">The sequence shown here is derived from an EMBL/GenBank/DDBJ whole genome shotgun (WGS) entry which is preliminary data.</text>
</comment>
<dbReference type="InterPro" id="IPR036397">
    <property type="entry name" value="RNaseH_sf"/>
</dbReference>
<dbReference type="EMBL" id="JACGWN010000007">
    <property type="protein sequence ID" value="KAL0444314.1"/>
    <property type="molecule type" value="Genomic_DNA"/>
</dbReference>
<dbReference type="Gene3D" id="3.30.420.10">
    <property type="entry name" value="Ribonuclease H-like superfamily/Ribonuclease H"/>
    <property type="match status" value="1"/>
</dbReference>
<dbReference type="InterPro" id="IPR052929">
    <property type="entry name" value="RNase_H-like_EbsB-rel"/>
</dbReference>
<dbReference type="InterPro" id="IPR044730">
    <property type="entry name" value="RNase_H-like_dom_plant"/>
</dbReference>
<proteinExistence type="predicted"/>
<dbReference type="PANTHER" id="PTHR47074">
    <property type="entry name" value="BNAC02G40300D PROTEIN"/>
    <property type="match status" value="1"/>
</dbReference>
<organism evidence="2">
    <name type="scientific">Sesamum latifolium</name>
    <dbReference type="NCBI Taxonomy" id="2727402"/>
    <lineage>
        <taxon>Eukaryota</taxon>
        <taxon>Viridiplantae</taxon>
        <taxon>Streptophyta</taxon>
        <taxon>Embryophyta</taxon>
        <taxon>Tracheophyta</taxon>
        <taxon>Spermatophyta</taxon>
        <taxon>Magnoliopsida</taxon>
        <taxon>eudicotyledons</taxon>
        <taxon>Gunneridae</taxon>
        <taxon>Pentapetalae</taxon>
        <taxon>asterids</taxon>
        <taxon>lamiids</taxon>
        <taxon>Lamiales</taxon>
        <taxon>Pedaliaceae</taxon>
        <taxon>Sesamum</taxon>
    </lineage>
</organism>
<name>A0AAW2WTM4_9LAMI</name>
<dbReference type="GO" id="GO:0003676">
    <property type="term" value="F:nucleic acid binding"/>
    <property type="evidence" value="ECO:0007669"/>
    <property type="project" value="InterPro"/>
</dbReference>
<reference evidence="2" key="1">
    <citation type="submission" date="2020-06" db="EMBL/GenBank/DDBJ databases">
        <authorList>
            <person name="Li T."/>
            <person name="Hu X."/>
            <person name="Zhang T."/>
            <person name="Song X."/>
            <person name="Zhang H."/>
            <person name="Dai N."/>
            <person name="Sheng W."/>
            <person name="Hou X."/>
            <person name="Wei L."/>
        </authorList>
    </citation>
    <scope>NUCLEOTIDE SEQUENCE</scope>
    <source>
        <strain evidence="2">KEN1</strain>
        <tissue evidence="2">Leaf</tissue>
    </source>
</reference>
<accession>A0AAW2WTM4</accession>
<reference evidence="2" key="2">
    <citation type="journal article" date="2024" name="Plant">
        <title>Genomic evolution and insights into agronomic trait innovations of Sesamum species.</title>
        <authorList>
            <person name="Miao H."/>
            <person name="Wang L."/>
            <person name="Qu L."/>
            <person name="Liu H."/>
            <person name="Sun Y."/>
            <person name="Le M."/>
            <person name="Wang Q."/>
            <person name="Wei S."/>
            <person name="Zheng Y."/>
            <person name="Lin W."/>
            <person name="Duan Y."/>
            <person name="Cao H."/>
            <person name="Xiong S."/>
            <person name="Wang X."/>
            <person name="Wei L."/>
            <person name="Li C."/>
            <person name="Ma Q."/>
            <person name="Ju M."/>
            <person name="Zhao R."/>
            <person name="Li G."/>
            <person name="Mu C."/>
            <person name="Tian Q."/>
            <person name="Mei H."/>
            <person name="Zhang T."/>
            <person name="Gao T."/>
            <person name="Zhang H."/>
        </authorList>
    </citation>
    <scope>NUCLEOTIDE SEQUENCE</scope>
    <source>
        <strain evidence="2">KEN1</strain>
    </source>
</reference>
<dbReference type="InterPro" id="IPR012337">
    <property type="entry name" value="RNaseH-like_sf"/>
</dbReference>